<dbReference type="Proteomes" id="UP000231791">
    <property type="component" value="Chromosome"/>
</dbReference>
<keyword evidence="2" id="KW-1185">Reference proteome</keyword>
<dbReference type="EMBL" id="CP024985">
    <property type="protein sequence ID" value="ATZ27124.1"/>
    <property type="molecule type" value="Genomic_DNA"/>
</dbReference>
<gene>
    <name evidence="1" type="ORF">SLAV_26660</name>
</gene>
<evidence type="ECO:0000313" key="1">
    <source>
        <dbReference type="EMBL" id="ATZ27124.1"/>
    </source>
</evidence>
<dbReference type="AlphaFoldDB" id="A0A2K8PK80"/>
<protein>
    <submittedName>
        <fullName evidence="1">Uncharacterized protein</fullName>
    </submittedName>
</protein>
<accession>A0A2K8PK80</accession>
<proteinExistence type="predicted"/>
<sequence>MGQTPIRSELLARARVGWERFINSSEESTDG</sequence>
<name>A0A2K8PK80_STRLA</name>
<dbReference type="KEGG" id="slx:SLAV_26660"/>
<reference evidence="1 2" key="1">
    <citation type="submission" date="2017-11" db="EMBL/GenBank/DDBJ databases">
        <title>Complete genome sequence of Streptomyces lavendulae subsp. lavendulae CCM 3239 (formerly 'Streptomyces aureofaciens CCM 3239'), the producer of the angucycline-type antibiotic auricin.</title>
        <authorList>
            <person name="Busche T."/>
            <person name="Novakova R."/>
            <person name="Al'Dilaimi A."/>
            <person name="Homerova D."/>
            <person name="Feckova L."/>
            <person name="Rezuchova B."/>
            <person name="Mingyar E."/>
            <person name="Csolleiova D."/>
            <person name="Bekeova C."/>
            <person name="Winkler A."/>
            <person name="Sevcikova B."/>
            <person name="Kalinowski J."/>
            <person name="Kormanec J."/>
            <person name="Ruckert C."/>
        </authorList>
    </citation>
    <scope>NUCLEOTIDE SEQUENCE [LARGE SCALE GENOMIC DNA]</scope>
    <source>
        <strain evidence="1 2">CCM 3239</strain>
    </source>
</reference>
<evidence type="ECO:0000313" key="2">
    <source>
        <dbReference type="Proteomes" id="UP000231791"/>
    </source>
</evidence>
<organism evidence="1 2">
    <name type="scientific">Streptomyces lavendulae subsp. lavendulae</name>
    <dbReference type="NCBI Taxonomy" id="58340"/>
    <lineage>
        <taxon>Bacteria</taxon>
        <taxon>Bacillati</taxon>
        <taxon>Actinomycetota</taxon>
        <taxon>Actinomycetes</taxon>
        <taxon>Kitasatosporales</taxon>
        <taxon>Streptomycetaceae</taxon>
        <taxon>Streptomyces</taxon>
    </lineage>
</organism>